<keyword evidence="3 8" id="KW-0813">Transport</keyword>
<comment type="caution">
    <text evidence="10">The sequence shown here is derived from an EMBL/GenBank/DDBJ whole genome shotgun (WGS) entry which is preliminary data.</text>
</comment>
<protein>
    <submittedName>
        <fullName evidence="10">Permease</fullName>
    </submittedName>
</protein>
<dbReference type="GO" id="GO:0046961">
    <property type="term" value="F:proton-transporting ATPase activity, rotational mechanism"/>
    <property type="evidence" value="ECO:0007669"/>
    <property type="project" value="InterPro"/>
</dbReference>
<keyword evidence="5 8" id="KW-1133">Transmembrane helix</keyword>
<evidence type="ECO:0000256" key="2">
    <source>
        <dbReference type="ARBA" id="ARBA00007296"/>
    </source>
</evidence>
<name>A0A0S7YD59_UNCT6</name>
<feature type="domain" description="V-ATPase proteolipid subunit C-like" evidence="9">
    <location>
        <begin position="13"/>
        <end position="70"/>
    </location>
</feature>
<gene>
    <name evidence="10" type="ORF">AMJ52_07370</name>
</gene>
<evidence type="ECO:0000256" key="7">
    <source>
        <dbReference type="ARBA" id="ARBA00023136"/>
    </source>
</evidence>
<dbReference type="Proteomes" id="UP000051012">
    <property type="component" value="Unassembled WGS sequence"/>
</dbReference>
<accession>A0A0S7YD59</accession>
<evidence type="ECO:0000313" key="10">
    <source>
        <dbReference type="EMBL" id="KPJ72121.1"/>
    </source>
</evidence>
<evidence type="ECO:0000256" key="1">
    <source>
        <dbReference type="ARBA" id="ARBA00004141"/>
    </source>
</evidence>
<dbReference type="Pfam" id="PF00137">
    <property type="entry name" value="ATP-synt_C"/>
    <property type="match status" value="2"/>
</dbReference>
<dbReference type="EMBL" id="LJNI01000097">
    <property type="protein sequence ID" value="KPJ72121.1"/>
    <property type="molecule type" value="Genomic_DNA"/>
</dbReference>
<feature type="transmembrane region" description="Helical" evidence="8">
    <location>
        <begin position="48"/>
        <end position="72"/>
    </location>
</feature>
<evidence type="ECO:0000256" key="8">
    <source>
        <dbReference type="RuleBase" id="RU363060"/>
    </source>
</evidence>
<dbReference type="InterPro" id="IPR035921">
    <property type="entry name" value="F/V-ATP_Csub_sf"/>
</dbReference>
<reference evidence="10 11" key="1">
    <citation type="journal article" date="2015" name="Microbiome">
        <title>Genomic resolution of linkages in carbon, nitrogen, and sulfur cycling among widespread estuary sediment bacteria.</title>
        <authorList>
            <person name="Baker B.J."/>
            <person name="Lazar C.S."/>
            <person name="Teske A.P."/>
            <person name="Dick G.J."/>
        </authorList>
    </citation>
    <scope>NUCLEOTIDE SEQUENCE [LARGE SCALE GENOMIC DNA]</scope>
    <source>
        <strain evidence="10">DG_78</strain>
    </source>
</reference>
<feature type="transmembrane region" description="Helical" evidence="8">
    <location>
        <begin position="132"/>
        <end position="156"/>
    </location>
</feature>
<evidence type="ECO:0000256" key="6">
    <source>
        <dbReference type="ARBA" id="ARBA00023065"/>
    </source>
</evidence>
<evidence type="ECO:0000313" key="11">
    <source>
        <dbReference type="Proteomes" id="UP000051012"/>
    </source>
</evidence>
<dbReference type="PANTHER" id="PTHR10263">
    <property type="entry name" value="V-TYPE PROTON ATPASE PROTEOLIPID SUBUNIT"/>
    <property type="match status" value="1"/>
</dbReference>
<dbReference type="AlphaFoldDB" id="A0A0S7YD59"/>
<evidence type="ECO:0000256" key="5">
    <source>
        <dbReference type="ARBA" id="ARBA00022989"/>
    </source>
</evidence>
<proteinExistence type="inferred from homology"/>
<organism evidence="10 11">
    <name type="scientific">candidate division TA06 bacterium DG_78</name>
    <dbReference type="NCBI Taxonomy" id="1703772"/>
    <lineage>
        <taxon>Bacteria</taxon>
        <taxon>Bacteria division TA06</taxon>
    </lineage>
</organism>
<dbReference type="GO" id="GO:0033179">
    <property type="term" value="C:proton-transporting V-type ATPase, V0 domain"/>
    <property type="evidence" value="ECO:0007669"/>
    <property type="project" value="InterPro"/>
</dbReference>
<dbReference type="PATRIC" id="fig|1703772.3.peg.223"/>
<comment type="subcellular location">
    <subcellularLocation>
        <location evidence="1">Membrane</location>
        <topology evidence="1">Multi-pass membrane protein</topology>
    </subcellularLocation>
</comment>
<dbReference type="InterPro" id="IPR000245">
    <property type="entry name" value="ATPase_proteolipid_csu"/>
</dbReference>
<keyword evidence="4 8" id="KW-0812">Transmembrane</keyword>
<dbReference type="InterPro" id="IPR002379">
    <property type="entry name" value="ATPase_proteolipid_c-like_dom"/>
</dbReference>
<comment type="similarity">
    <text evidence="2 8">Belongs to the V-ATPase proteolipid subunit family.</text>
</comment>
<feature type="transmembrane region" description="Helical" evidence="8">
    <location>
        <begin position="93"/>
        <end position="112"/>
    </location>
</feature>
<keyword evidence="6 8" id="KW-0406">Ion transport</keyword>
<dbReference type="SUPFAM" id="SSF81333">
    <property type="entry name" value="F1F0 ATP synthase subunit C"/>
    <property type="match status" value="2"/>
</dbReference>
<evidence type="ECO:0000256" key="3">
    <source>
        <dbReference type="ARBA" id="ARBA00022448"/>
    </source>
</evidence>
<keyword evidence="7 8" id="KW-0472">Membrane</keyword>
<dbReference type="CDD" id="cd18180">
    <property type="entry name" value="ATP-synt_Vo_Ao_c_NTPK_rpt2"/>
    <property type="match status" value="1"/>
</dbReference>
<dbReference type="PRINTS" id="PR00122">
    <property type="entry name" value="VACATPASE"/>
</dbReference>
<feature type="domain" description="V-ATPase proteolipid subunit C-like" evidence="9">
    <location>
        <begin position="95"/>
        <end position="152"/>
    </location>
</feature>
<evidence type="ECO:0000259" key="9">
    <source>
        <dbReference type="Pfam" id="PF00137"/>
    </source>
</evidence>
<dbReference type="Gene3D" id="1.20.120.610">
    <property type="entry name" value="lithium bound rotor ring of v- atpase"/>
    <property type="match status" value="1"/>
</dbReference>
<dbReference type="CDD" id="cd18179">
    <property type="entry name" value="ATP-synt_Vo_Ao_c_NTPK_rpt1"/>
    <property type="match status" value="1"/>
</dbReference>
<evidence type="ECO:0000256" key="4">
    <source>
        <dbReference type="ARBA" id="ARBA00022692"/>
    </source>
</evidence>
<sequence length="159" mass="16149">MADVYGLAIAIAGGALAAILGGVGSAIGIGYAAQAANGVLSEDPEKFGSLLILVALPGTQGFYGFIGAFMVLMKIGILGGSIVPLTLYQGLQIFFAAMPVAIAGLVSAIWQGKVCTAGVEMVAKRPTEAAKAMIYGILVEMYAVLGLIVSIIAIILMKL</sequence>
<dbReference type="NCBIfam" id="NF005124">
    <property type="entry name" value="PRK06558.1"/>
    <property type="match status" value="1"/>
</dbReference>